<gene>
    <name evidence="2" type="ORF">J2S41_005157</name>
</gene>
<feature type="domain" description="HTH cro/C1-type" evidence="1">
    <location>
        <begin position="12"/>
        <end position="65"/>
    </location>
</feature>
<dbReference type="InterPro" id="IPR010982">
    <property type="entry name" value="Lambda_DNA-bd_dom_sf"/>
</dbReference>
<dbReference type="PROSITE" id="PS50943">
    <property type="entry name" value="HTH_CROC1"/>
    <property type="match status" value="1"/>
</dbReference>
<dbReference type="SUPFAM" id="SSF47413">
    <property type="entry name" value="lambda repressor-like DNA-binding domains"/>
    <property type="match status" value="1"/>
</dbReference>
<keyword evidence="3" id="KW-1185">Reference proteome</keyword>
<dbReference type="SMART" id="SM00530">
    <property type="entry name" value="HTH_XRE"/>
    <property type="match status" value="1"/>
</dbReference>
<dbReference type="AlphaFoldDB" id="A0AAE3YU12"/>
<sequence length="393" mass="42981">MGAPHPEFGAALRQLVEDRRLSYRELSRRAHFSTGYISDLINGRKPANADVAKALDKALDTGGRLTAMIAESPREDLDDELDAWELLRRIEASDVGAETLGRLEKAVDEMAMRYATDPPEELLPRVRHHLGYVVRLVGARATLHQRQRILVSGAWLSLLAATLHIDLQQRQAARARLGTARTMAEHVGHDEIRAWCLETRAWEVLTTGDFAAAAALSRQAQAVAPRGGSVLIQATAQEGRAWARMGRGAETREALGRVERLVAGLARPDRPEHHYQYDPAKAESYSATTLAWAGDAAAVGVAQTVIESLRLEGARPRRMASAQLDLSLALLAAEKHDEAAAHATEAITSGRIVASNWWRATEILKAVDPNVAEAATLREAYQQYRPAHHPGTA</sequence>
<dbReference type="EMBL" id="JAVDYB010000001">
    <property type="protein sequence ID" value="MDR7278379.1"/>
    <property type="molecule type" value="Genomic_DNA"/>
</dbReference>
<dbReference type="Gene3D" id="1.10.260.40">
    <property type="entry name" value="lambda repressor-like DNA-binding domains"/>
    <property type="match status" value="1"/>
</dbReference>
<name>A0AAE3YU12_9ACTN</name>
<dbReference type="RefSeq" id="WP_310371248.1">
    <property type="nucleotide sequence ID" value="NZ_JAVDYB010000001.1"/>
</dbReference>
<evidence type="ECO:0000313" key="2">
    <source>
        <dbReference type="EMBL" id="MDR7278379.1"/>
    </source>
</evidence>
<comment type="caution">
    <text evidence="2">The sequence shown here is derived from an EMBL/GenBank/DDBJ whole genome shotgun (WGS) entry which is preliminary data.</text>
</comment>
<evidence type="ECO:0000259" key="1">
    <source>
        <dbReference type="PROSITE" id="PS50943"/>
    </source>
</evidence>
<accession>A0AAE3YU12</accession>
<proteinExistence type="predicted"/>
<dbReference type="GO" id="GO:0003677">
    <property type="term" value="F:DNA binding"/>
    <property type="evidence" value="ECO:0007669"/>
    <property type="project" value="InterPro"/>
</dbReference>
<dbReference type="Proteomes" id="UP001183643">
    <property type="component" value="Unassembled WGS sequence"/>
</dbReference>
<dbReference type="InterPro" id="IPR001387">
    <property type="entry name" value="Cro/C1-type_HTH"/>
</dbReference>
<evidence type="ECO:0000313" key="3">
    <source>
        <dbReference type="Proteomes" id="UP001183643"/>
    </source>
</evidence>
<dbReference type="Pfam" id="PF13560">
    <property type="entry name" value="HTH_31"/>
    <property type="match status" value="1"/>
</dbReference>
<protein>
    <submittedName>
        <fullName evidence="2">Transcriptional regulator with XRE-family HTH domain</fullName>
    </submittedName>
</protein>
<dbReference type="CDD" id="cd00093">
    <property type="entry name" value="HTH_XRE"/>
    <property type="match status" value="1"/>
</dbReference>
<reference evidence="2" key="1">
    <citation type="submission" date="2023-07" db="EMBL/GenBank/DDBJ databases">
        <title>Sequencing the genomes of 1000 actinobacteria strains.</title>
        <authorList>
            <person name="Klenk H.-P."/>
        </authorList>
    </citation>
    <scope>NUCLEOTIDE SEQUENCE</scope>
    <source>
        <strain evidence="2">DSM 44707</strain>
    </source>
</reference>
<organism evidence="2 3">
    <name type="scientific">Catenuloplanes atrovinosus</name>
    <dbReference type="NCBI Taxonomy" id="137266"/>
    <lineage>
        <taxon>Bacteria</taxon>
        <taxon>Bacillati</taxon>
        <taxon>Actinomycetota</taxon>
        <taxon>Actinomycetes</taxon>
        <taxon>Micromonosporales</taxon>
        <taxon>Micromonosporaceae</taxon>
        <taxon>Catenuloplanes</taxon>
    </lineage>
</organism>